<dbReference type="InterPro" id="IPR009010">
    <property type="entry name" value="Asp_de-COase-like_dom_sf"/>
</dbReference>
<comment type="similarity">
    <text evidence="9">Belongs to the PanD family.</text>
</comment>
<dbReference type="GO" id="GO:0015940">
    <property type="term" value="P:pantothenate biosynthetic process"/>
    <property type="evidence" value="ECO:0007669"/>
    <property type="project" value="UniProtKB-UniRule"/>
</dbReference>
<gene>
    <name evidence="9" type="primary">panD</name>
</gene>
<evidence type="ECO:0000256" key="4">
    <source>
        <dbReference type="ARBA" id="ARBA00022813"/>
    </source>
</evidence>
<feature type="chain" id="PRO_5031680912" description="Aspartate 1-decarboxylase beta chain" evidence="9">
    <location>
        <begin position="1"/>
        <end position="23"/>
    </location>
</feature>
<keyword evidence="2 9" id="KW-0566">Pantothenate biosynthesis</keyword>
<dbReference type="NCBIfam" id="TIGR00223">
    <property type="entry name" value="panD"/>
    <property type="match status" value="1"/>
</dbReference>
<keyword evidence="6 9" id="KW-0456">Lyase</keyword>
<name>M5B2K2_RHILI</name>
<dbReference type="UniPathway" id="UPA00028">
    <property type="reaction ID" value="UER00002"/>
</dbReference>
<dbReference type="SUPFAM" id="SSF50692">
    <property type="entry name" value="ADC-like"/>
    <property type="match status" value="1"/>
</dbReference>
<keyword evidence="4 9" id="KW-0068">Autocatalytic cleavage</keyword>
<proteinExistence type="inferred from homology"/>
<comment type="function">
    <text evidence="9">Catalyzes the pyruvoyl-dependent decarboxylation of aspartate to produce beta-alanine.</text>
</comment>
<feature type="binding site" evidence="9">
    <location>
        <begin position="72"/>
        <end position="74"/>
    </location>
    <ligand>
        <name>substrate</name>
    </ligand>
</feature>
<dbReference type="OrthoDB" id="9803983at2"/>
<feature type="modified residue" description="Pyruvic acid (Ser)" evidence="9">
    <location>
        <position position="24"/>
    </location>
</feature>
<feature type="chain" id="PRO_5031680913" description="Aspartate 1-decarboxylase alpha chain" evidence="9">
    <location>
        <begin position="24"/>
        <end position="147"/>
    </location>
</feature>
<comment type="cofactor">
    <cofactor evidence="9">
        <name>pyruvate</name>
        <dbReference type="ChEBI" id="CHEBI:15361"/>
    </cofactor>
    <text evidence="9">Binds 1 pyruvoyl group covalently per subunit.</text>
</comment>
<evidence type="ECO:0000256" key="5">
    <source>
        <dbReference type="ARBA" id="ARBA00023145"/>
    </source>
</evidence>
<dbReference type="GO" id="GO:0005829">
    <property type="term" value="C:cytosol"/>
    <property type="evidence" value="ECO:0007669"/>
    <property type="project" value="TreeGrafter"/>
</dbReference>
<comment type="catalytic activity">
    <reaction evidence="9">
        <text>L-aspartate + H(+) = beta-alanine + CO2</text>
        <dbReference type="Rhea" id="RHEA:19497"/>
        <dbReference type="ChEBI" id="CHEBI:15378"/>
        <dbReference type="ChEBI" id="CHEBI:16526"/>
        <dbReference type="ChEBI" id="CHEBI:29991"/>
        <dbReference type="ChEBI" id="CHEBI:57966"/>
        <dbReference type="EC" id="4.1.1.11"/>
    </reaction>
</comment>
<protein>
    <recommendedName>
        <fullName evidence="9">Aspartate 1-decarboxylase</fullName>
        <ecNumber evidence="9">4.1.1.11</ecNumber>
    </recommendedName>
    <alternativeName>
        <fullName evidence="9">Aspartate alpha-decarboxylase</fullName>
    </alternativeName>
    <component>
        <recommendedName>
            <fullName evidence="9">Aspartate 1-decarboxylase beta chain</fullName>
        </recommendedName>
    </component>
    <component>
        <recommendedName>
            <fullName evidence="9">Aspartate 1-decarboxylase alpha chain</fullName>
        </recommendedName>
    </component>
</protein>
<evidence type="ECO:0000256" key="3">
    <source>
        <dbReference type="ARBA" id="ARBA00022793"/>
    </source>
</evidence>
<feature type="active site" description="Schiff-base intermediate with substrate; via pyruvic acid" evidence="9">
    <location>
        <position position="24"/>
    </location>
</feature>
<reference evidence="10" key="2">
    <citation type="journal article" date="2013" name="Microbes Environ.">
        <title>Commonalities and Differences among Symbiosis Islands of Three Mesorhizobium loti Strains.</title>
        <authorList>
            <person name="Kasai-Maita H."/>
            <person name="Hirakawa H."/>
            <person name="Nakamura Y."/>
            <person name="Kaneko T."/>
            <person name="Miki K."/>
            <person name="Maruya J."/>
            <person name="Okazaki S."/>
            <person name="Tabata S."/>
            <person name="Saeki K."/>
            <person name="Sato S."/>
        </authorList>
    </citation>
    <scope>NUCLEOTIDE SEQUENCE</scope>
    <source>
        <strain evidence="10">NZP2037</strain>
    </source>
</reference>
<dbReference type="PANTHER" id="PTHR21012">
    <property type="entry name" value="ASPARTATE 1-DECARBOXYLASE"/>
    <property type="match status" value="1"/>
</dbReference>
<comment type="subunit">
    <text evidence="9">Heterooctamer of four alpha and four beta subunits.</text>
</comment>
<evidence type="ECO:0000256" key="1">
    <source>
        <dbReference type="ARBA" id="ARBA00022490"/>
    </source>
</evidence>
<reference evidence="10" key="1">
    <citation type="submission" date="2012-10" db="EMBL/GenBank/DDBJ databases">
        <authorList>
            <person name="Maita H."/>
            <person name="Sato S."/>
        </authorList>
    </citation>
    <scope>NUCLEOTIDE SEQUENCE</scope>
    <source>
        <strain evidence="10">NZP2037</strain>
    </source>
</reference>
<keyword evidence="5 9" id="KW-0865">Zymogen</keyword>
<dbReference type="AlphaFoldDB" id="M5B2K2"/>
<dbReference type="EC" id="4.1.1.11" evidence="9"/>
<keyword evidence="7 9" id="KW-0704">Schiff base</keyword>
<feature type="active site" description="Proton donor" evidence="9">
    <location>
        <position position="57"/>
    </location>
</feature>
<evidence type="ECO:0000313" key="10">
    <source>
        <dbReference type="EMBL" id="BAN09711.1"/>
    </source>
</evidence>
<evidence type="ECO:0000256" key="7">
    <source>
        <dbReference type="ARBA" id="ARBA00023270"/>
    </source>
</evidence>
<comment type="subcellular location">
    <subcellularLocation>
        <location evidence="9">Cytoplasm</location>
    </subcellularLocation>
</comment>
<organism evidence="10">
    <name type="scientific">Rhizobium loti</name>
    <name type="common">Mesorhizobium loti</name>
    <dbReference type="NCBI Taxonomy" id="381"/>
    <lineage>
        <taxon>Bacteria</taxon>
        <taxon>Pseudomonadati</taxon>
        <taxon>Pseudomonadota</taxon>
        <taxon>Alphaproteobacteria</taxon>
        <taxon>Hyphomicrobiales</taxon>
        <taxon>Phyllobacteriaceae</taxon>
        <taxon>Mesorhizobium</taxon>
    </lineage>
</organism>
<dbReference type="GO" id="GO:0004068">
    <property type="term" value="F:aspartate 1-decarboxylase activity"/>
    <property type="evidence" value="ECO:0007669"/>
    <property type="project" value="UniProtKB-UniRule"/>
</dbReference>
<dbReference type="InterPro" id="IPR003190">
    <property type="entry name" value="Asp_decarbox"/>
</dbReference>
<dbReference type="EMBL" id="AP012557">
    <property type="protein sequence ID" value="BAN09711.1"/>
    <property type="molecule type" value="Genomic_DNA"/>
</dbReference>
<comment type="PTM">
    <text evidence="9">Is synthesized initially as an inactive proenzyme, which is activated by self-cleavage at a specific serine bond to produce a beta-subunit with a hydroxyl group at its C-terminus and an alpha-subunit with a pyruvoyl group at its N-terminus.</text>
</comment>
<evidence type="ECO:0000256" key="8">
    <source>
        <dbReference type="ARBA" id="ARBA00023317"/>
    </source>
</evidence>
<dbReference type="GO" id="GO:0006523">
    <property type="term" value="P:alanine biosynthetic process"/>
    <property type="evidence" value="ECO:0007669"/>
    <property type="project" value="InterPro"/>
</dbReference>
<dbReference type="PANTHER" id="PTHR21012:SF0">
    <property type="entry name" value="ASPARTATE 1-DECARBOXYLASE"/>
    <property type="match status" value="1"/>
</dbReference>
<evidence type="ECO:0000256" key="9">
    <source>
        <dbReference type="HAMAP-Rule" id="MF_00446"/>
    </source>
</evidence>
<dbReference type="CDD" id="cd06919">
    <property type="entry name" value="Asp_decarbox"/>
    <property type="match status" value="1"/>
</dbReference>
<dbReference type="Pfam" id="PF02261">
    <property type="entry name" value="Asp_decarbox"/>
    <property type="match status" value="1"/>
</dbReference>
<keyword evidence="3 9" id="KW-0210">Decarboxylase</keyword>
<dbReference type="RefSeq" id="WP_019863371.1">
    <property type="nucleotide sequence ID" value="NZ_LZTH01000020.1"/>
</dbReference>
<evidence type="ECO:0000256" key="2">
    <source>
        <dbReference type="ARBA" id="ARBA00022655"/>
    </source>
</evidence>
<dbReference type="Gene3D" id="2.40.40.20">
    <property type="match status" value="1"/>
</dbReference>
<comment type="pathway">
    <text evidence="9">Cofactor biosynthesis; (R)-pantothenate biosynthesis; beta-alanine from L-aspartate: step 1/1.</text>
</comment>
<keyword evidence="8 9" id="KW-0670">Pyruvate</keyword>
<evidence type="ECO:0000256" key="6">
    <source>
        <dbReference type="ARBA" id="ARBA00023239"/>
    </source>
</evidence>
<keyword evidence="1 9" id="KW-0963">Cytoplasm</keyword>
<sequence>MRKFVAAKLHCITVTDANLNYHGSITLDPDHCNEAGILPMEYVEIWNKASGARISTYVIYGEQGSRCCVLNGAAARTCQVGDEIIVCSSVYIEEHQMVEINPRVLTFHPDNSVRDRMFYDGWINDDGTKSFAIRQASPGDNASGVGS</sequence>
<dbReference type="HAMAP" id="MF_00446">
    <property type="entry name" value="PanD"/>
    <property type="match status" value="1"/>
</dbReference>
<feature type="binding site" evidence="9">
    <location>
        <position position="56"/>
    </location>
    <ligand>
        <name>substrate</name>
    </ligand>
</feature>
<accession>M5B2K2</accession>